<dbReference type="PANTHER" id="PTHR44835">
    <property type="entry name" value="UDP-N-ACETYLGLUCOSAMINE--PEPTIDE N-ACETYLGLUCOSAMINYLTRANSFERASE SPINDLY-RELATED"/>
    <property type="match status" value="1"/>
</dbReference>
<name>A0AAV1WMG7_LUPLU</name>
<sequence>MAGSVHAHNVGVSLLSNVGLDPLVAKNEDEYVKLALQLASHISALQNLRTSLRDLMSKSPVCDGANFILGLESTYRNMSRRCCKGDDPSSKRMKLLEQSVAATGDLSIKNSEPTNTREDNPGSVKTNGFNTTQ</sequence>
<evidence type="ECO:0000256" key="4">
    <source>
        <dbReference type="SAM" id="MobiDB-lite"/>
    </source>
</evidence>
<comment type="caution">
    <text evidence="5">The sequence shown here is derived from an EMBL/GenBank/DDBJ whole genome shotgun (WGS) entry which is preliminary data.</text>
</comment>
<dbReference type="GO" id="GO:0016757">
    <property type="term" value="F:glycosyltransferase activity"/>
    <property type="evidence" value="ECO:0007669"/>
    <property type="project" value="UniProtKB-KW"/>
</dbReference>
<dbReference type="Proteomes" id="UP001497480">
    <property type="component" value="Unassembled WGS sequence"/>
</dbReference>
<dbReference type="AlphaFoldDB" id="A0AAV1WMG7"/>
<evidence type="ECO:0000256" key="3">
    <source>
        <dbReference type="ARBA" id="ARBA00022679"/>
    </source>
</evidence>
<evidence type="ECO:0000256" key="1">
    <source>
        <dbReference type="ARBA" id="ARBA00004922"/>
    </source>
</evidence>
<proteinExistence type="predicted"/>
<evidence type="ECO:0000313" key="6">
    <source>
        <dbReference type="Proteomes" id="UP001497480"/>
    </source>
</evidence>
<dbReference type="InterPro" id="IPR051939">
    <property type="entry name" value="Glycosyltr_41/O-GlcNAc_trsf"/>
</dbReference>
<keyword evidence="6" id="KW-1185">Reference proteome</keyword>
<evidence type="ECO:0000256" key="2">
    <source>
        <dbReference type="ARBA" id="ARBA00022676"/>
    </source>
</evidence>
<feature type="region of interest" description="Disordered" evidence="4">
    <location>
        <begin position="100"/>
        <end position="133"/>
    </location>
</feature>
<keyword evidence="2" id="KW-0328">Glycosyltransferase</keyword>
<comment type="pathway">
    <text evidence="1">Protein modification; protein glycosylation.</text>
</comment>
<dbReference type="EMBL" id="CAXHTB010000008">
    <property type="protein sequence ID" value="CAL0310534.1"/>
    <property type="molecule type" value="Genomic_DNA"/>
</dbReference>
<feature type="compositionally biased region" description="Polar residues" evidence="4">
    <location>
        <begin position="123"/>
        <end position="133"/>
    </location>
</feature>
<accession>A0AAV1WMG7</accession>
<keyword evidence="3" id="KW-0808">Transferase</keyword>
<protein>
    <recommendedName>
        <fullName evidence="7">O-GlcNAc transferase C-terminal domain-containing protein</fullName>
    </recommendedName>
</protein>
<gene>
    <name evidence="5" type="ORF">LLUT_LOCUS11594</name>
</gene>
<organism evidence="5 6">
    <name type="scientific">Lupinus luteus</name>
    <name type="common">European yellow lupine</name>
    <dbReference type="NCBI Taxonomy" id="3873"/>
    <lineage>
        <taxon>Eukaryota</taxon>
        <taxon>Viridiplantae</taxon>
        <taxon>Streptophyta</taxon>
        <taxon>Embryophyta</taxon>
        <taxon>Tracheophyta</taxon>
        <taxon>Spermatophyta</taxon>
        <taxon>Magnoliopsida</taxon>
        <taxon>eudicotyledons</taxon>
        <taxon>Gunneridae</taxon>
        <taxon>Pentapetalae</taxon>
        <taxon>rosids</taxon>
        <taxon>fabids</taxon>
        <taxon>Fabales</taxon>
        <taxon>Fabaceae</taxon>
        <taxon>Papilionoideae</taxon>
        <taxon>50 kb inversion clade</taxon>
        <taxon>genistoids sensu lato</taxon>
        <taxon>core genistoids</taxon>
        <taxon>Genisteae</taxon>
        <taxon>Lupinus</taxon>
    </lineage>
</organism>
<reference evidence="5 6" key="1">
    <citation type="submission" date="2024-03" db="EMBL/GenBank/DDBJ databases">
        <authorList>
            <person name="Martinez-Hernandez J."/>
        </authorList>
    </citation>
    <scope>NUCLEOTIDE SEQUENCE [LARGE SCALE GENOMIC DNA]</scope>
</reference>
<evidence type="ECO:0000313" key="5">
    <source>
        <dbReference type="EMBL" id="CAL0310534.1"/>
    </source>
</evidence>
<evidence type="ECO:0008006" key="7">
    <source>
        <dbReference type="Google" id="ProtNLM"/>
    </source>
</evidence>
<dbReference type="PANTHER" id="PTHR44835:SF1">
    <property type="entry name" value="PROTEIN O-GLCNAC TRANSFERASE"/>
    <property type="match status" value="1"/>
</dbReference>
<dbReference type="Gene3D" id="3.40.50.2000">
    <property type="entry name" value="Glycogen Phosphorylase B"/>
    <property type="match status" value="1"/>
</dbReference>